<feature type="domain" description="Sm" evidence="7">
    <location>
        <begin position="6"/>
        <end position="81"/>
    </location>
</feature>
<dbReference type="PROSITE" id="PS52002">
    <property type="entry name" value="SM"/>
    <property type="match status" value="1"/>
</dbReference>
<dbReference type="GO" id="GO:1990726">
    <property type="term" value="C:Lsm1-7-Pat1 complex"/>
    <property type="evidence" value="ECO:0007669"/>
    <property type="project" value="TreeGrafter"/>
</dbReference>
<dbReference type="InterPro" id="IPR034104">
    <property type="entry name" value="Lsm1"/>
</dbReference>
<dbReference type="SMART" id="SM00651">
    <property type="entry name" value="Sm"/>
    <property type="match status" value="1"/>
</dbReference>
<evidence type="ECO:0000256" key="6">
    <source>
        <dbReference type="RuleBase" id="RU365047"/>
    </source>
</evidence>
<evidence type="ECO:0000256" key="2">
    <source>
        <dbReference type="ARBA" id="ARBA00022490"/>
    </source>
</evidence>
<dbReference type="Gene3D" id="2.30.30.100">
    <property type="match status" value="1"/>
</dbReference>
<evidence type="ECO:0000256" key="5">
    <source>
        <dbReference type="ARBA" id="ARBA00023274"/>
    </source>
</evidence>
<sequence>MISGLTGTASLAEELDKKLLIVLRDGRKIIGMMRSFDQFSNIVLEQAVERIIVGTKFSDIPLGLYVIRGENVVLLGQLDDAKEKHTTEELLTRVEAEEILLAKKAEEEERKLKASLTRHMNKTTVDPWDVDL</sequence>
<dbReference type="GO" id="GO:1990904">
    <property type="term" value="C:ribonucleoprotein complex"/>
    <property type="evidence" value="ECO:0007669"/>
    <property type="project" value="UniProtKB-KW"/>
</dbReference>
<evidence type="ECO:0000256" key="4">
    <source>
        <dbReference type="ARBA" id="ARBA00022884"/>
    </source>
</evidence>
<dbReference type="InterPro" id="IPR044642">
    <property type="entry name" value="PTHR15588"/>
</dbReference>
<evidence type="ECO:0000256" key="1">
    <source>
        <dbReference type="ARBA" id="ARBA00006850"/>
    </source>
</evidence>
<dbReference type="InterPro" id="IPR010920">
    <property type="entry name" value="LSM_dom_sf"/>
</dbReference>
<keyword evidence="5 6" id="KW-0687">Ribonucleoprotein</keyword>
<dbReference type="CDD" id="cd01728">
    <property type="entry name" value="LSm1"/>
    <property type="match status" value="1"/>
</dbReference>
<evidence type="ECO:0000313" key="8">
    <source>
        <dbReference type="EMBL" id="CAE2251909.1"/>
    </source>
</evidence>
<dbReference type="GO" id="GO:0003729">
    <property type="term" value="F:mRNA binding"/>
    <property type="evidence" value="ECO:0007669"/>
    <property type="project" value="TreeGrafter"/>
</dbReference>
<keyword evidence="4 6" id="KW-0694">RNA-binding</keyword>
<dbReference type="EMBL" id="HBKO01032679">
    <property type="protein sequence ID" value="CAE2251909.1"/>
    <property type="molecule type" value="Transcribed_RNA"/>
</dbReference>
<dbReference type="InterPro" id="IPR047575">
    <property type="entry name" value="Sm"/>
</dbReference>
<comment type="subcellular location">
    <subcellularLocation>
        <location evidence="6">Cytoplasm</location>
    </subcellularLocation>
    <subcellularLocation>
        <location evidence="6">Cytoplasm</location>
        <location evidence="6">P-body</location>
    </subcellularLocation>
</comment>
<dbReference type="PANTHER" id="PTHR15588">
    <property type="entry name" value="LSM1"/>
    <property type="match status" value="1"/>
</dbReference>
<comment type="similarity">
    <text evidence="1 6">Belongs to the snRNP Sm proteins family.</text>
</comment>
<dbReference type="Pfam" id="PF01423">
    <property type="entry name" value="LSM"/>
    <property type="match status" value="1"/>
</dbReference>
<dbReference type="InterPro" id="IPR001163">
    <property type="entry name" value="Sm_dom_euk/arc"/>
</dbReference>
<protein>
    <recommendedName>
        <fullName evidence="6">U6 snRNA-associated Sm-like protein LSm1</fullName>
    </recommendedName>
</protein>
<proteinExistence type="inferred from homology"/>
<accession>A0A6T8C566</accession>
<dbReference type="SUPFAM" id="SSF50182">
    <property type="entry name" value="Sm-like ribonucleoproteins"/>
    <property type="match status" value="1"/>
</dbReference>
<dbReference type="AlphaFoldDB" id="A0A6T8C566"/>
<gene>
    <name evidence="6" type="primary">LSM1</name>
    <name evidence="8" type="ORF">CPOL0286_LOCUS14899</name>
</gene>
<evidence type="ECO:0000259" key="7">
    <source>
        <dbReference type="PROSITE" id="PS52002"/>
    </source>
</evidence>
<dbReference type="GO" id="GO:0000290">
    <property type="term" value="P:deadenylation-dependent decapping of nuclear-transcribed mRNA"/>
    <property type="evidence" value="ECO:0007669"/>
    <property type="project" value="TreeGrafter"/>
</dbReference>
<comment type="function">
    <text evidence="6">Probably involved with other LSm subunits in the general process of degradation of mRNAs.</text>
</comment>
<dbReference type="GO" id="GO:0006397">
    <property type="term" value="P:mRNA processing"/>
    <property type="evidence" value="ECO:0007669"/>
    <property type="project" value="UniProtKB-UniRule"/>
</dbReference>
<organism evidence="8">
    <name type="scientific">Prymnesium polylepis</name>
    <dbReference type="NCBI Taxonomy" id="72548"/>
    <lineage>
        <taxon>Eukaryota</taxon>
        <taxon>Haptista</taxon>
        <taxon>Haptophyta</taxon>
        <taxon>Prymnesiophyceae</taxon>
        <taxon>Prymnesiales</taxon>
        <taxon>Prymnesiaceae</taxon>
        <taxon>Prymnesium</taxon>
    </lineage>
</organism>
<keyword evidence="3 6" id="KW-0507">mRNA processing</keyword>
<dbReference type="GO" id="GO:0000932">
    <property type="term" value="C:P-body"/>
    <property type="evidence" value="ECO:0007669"/>
    <property type="project" value="UniProtKB-SubCell"/>
</dbReference>
<name>A0A6T8C566_9EUKA</name>
<reference evidence="8" key="1">
    <citation type="submission" date="2021-01" db="EMBL/GenBank/DDBJ databases">
        <authorList>
            <person name="Corre E."/>
            <person name="Pelletier E."/>
            <person name="Niang G."/>
            <person name="Scheremetjew M."/>
            <person name="Finn R."/>
            <person name="Kale V."/>
            <person name="Holt S."/>
            <person name="Cochrane G."/>
            <person name="Meng A."/>
            <person name="Brown T."/>
            <person name="Cohen L."/>
        </authorList>
    </citation>
    <scope>NUCLEOTIDE SEQUENCE</scope>
    <source>
        <strain evidence="8">UIO037</strain>
    </source>
</reference>
<comment type="subunit">
    <text evidence="6">LSm subunits form a heteromer with a donut shape.</text>
</comment>
<keyword evidence="2 6" id="KW-0963">Cytoplasm</keyword>
<evidence type="ECO:0000256" key="3">
    <source>
        <dbReference type="ARBA" id="ARBA00022664"/>
    </source>
</evidence>
<dbReference type="PANTHER" id="PTHR15588:SF8">
    <property type="entry name" value="U6 SNRNA-ASSOCIATED SM-LIKE PROTEIN LSM1"/>
    <property type="match status" value="1"/>
</dbReference>